<protein>
    <submittedName>
        <fullName evidence="4">Nacht domain protein</fullName>
    </submittedName>
</protein>
<organism evidence="4 5">
    <name type="scientific">Diplodia corticola</name>
    <dbReference type="NCBI Taxonomy" id="236234"/>
    <lineage>
        <taxon>Eukaryota</taxon>
        <taxon>Fungi</taxon>
        <taxon>Dikarya</taxon>
        <taxon>Ascomycota</taxon>
        <taxon>Pezizomycotina</taxon>
        <taxon>Dothideomycetes</taxon>
        <taxon>Dothideomycetes incertae sedis</taxon>
        <taxon>Botryosphaeriales</taxon>
        <taxon>Botryosphaeriaceae</taxon>
        <taxon>Diplodia</taxon>
    </lineage>
</organism>
<evidence type="ECO:0000313" key="5">
    <source>
        <dbReference type="Proteomes" id="UP000183809"/>
    </source>
</evidence>
<proteinExistence type="predicted"/>
<dbReference type="RefSeq" id="XP_020128820.1">
    <property type="nucleotide sequence ID" value="XM_020275040.1"/>
</dbReference>
<dbReference type="STRING" id="236234.A0A1J9QVW5"/>
<evidence type="ECO:0000256" key="1">
    <source>
        <dbReference type="SAM" id="Coils"/>
    </source>
</evidence>
<keyword evidence="5" id="KW-1185">Reference proteome</keyword>
<feature type="coiled-coil region" evidence="1">
    <location>
        <begin position="149"/>
        <end position="176"/>
    </location>
</feature>
<name>A0A1J9QVW5_9PEZI</name>
<feature type="domain" description="DUF7708" evidence="3">
    <location>
        <begin position="27"/>
        <end position="174"/>
    </location>
</feature>
<dbReference type="PANTHER" id="PTHR40619">
    <property type="entry name" value="FUNGAL STAND N-TERMINAL GOODBYE DOMAIN-CONTAINING PROTEIN"/>
    <property type="match status" value="1"/>
</dbReference>
<dbReference type="GeneID" id="31015301"/>
<evidence type="ECO:0000259" key="3">
    <source>
        <dbReference type="Pfam" id="PF24809"/>
    </source>
</evidence>
<comment type="caution">
    <text evidence="4">The sequence shown here is derived from an EMBL/GenBank/DDBJ whole genome shotgun (WGS) entry which is preliminary data.</text>
</comment>
<dbReference type="InterPro" id="IPR056125">
    <property type="entry name" value="DUF7708"/>
</dbReference>
<dbReference type="EMBL" id="MNUE01000037">
    <property type="protein sequence ID" value="OJD32560.1"/>
    <property type="molecule type" value="Genomic_DNA"/>
</dbReference>
<feature type="region of interest" description="Disordered" evidence="2">
    <location>
        <begin position="506"/>
        <end position="528"/>
    </location>
</feature>
<gene>
    <name evidence="4" type="ORF">BKCO1_37000159</name>
</gene>
<dbReference type="AlphaFoldDB" id="A0A1J9QVW5"/>
<accession>A0A1J9QVW5</accession>
<dbReference type="OrthoDB" id="61900at2759"/>
<dbReference type="Gene3D" id="1.20.58.90">
    <property type="match status" value="1"/>
</dbReference>
<dbReference type="Pfam" id="PF24809">
    <property type="entry name" value="DUF7708"/>
    <property type="match status" value="1"/>
</dbReference>
<feature type="compositionally biased region" description="Basic and acidic residues" evidence="2">
    <location>
        <begin position="513"/>
        <end position="528"/>
    </location>
</feature>
<dbReference type="Proteomes" id="UP000183809">
    <property type="component" value="Unassembled WGS sequence"/>
</dbReference>
<keyword evidence="1" id="KW-0175">Coiled coil</keyword>
<evidence type="ECO:0000313" key="4">
    <source>
        <dbReference type="EMBL" id="OJD32560.1"/>
    </source>
</evidence>
<sequence length="528" mass="59322">MDDVQRIVHHTQAEYDKRGRGRKRVLQWLHSFSIRIAHYERVLDALAQHHPEYVSLAWGALKLVFTYAKGIINHHELVEKLAEALASIGDILAQVKLTAELYQTERMGQAIAQLYVCIIKFFVKVIIWYKHGSGTRMVLSIFNPFDVSFKNTLEQLRDVTDTINNLANQANQAEVRDIHGIVREVNGKLHDVQGRVQDMRDTIQDAHGTIKDVKGEVDGMKLCLQMLMDKFGQNMVGCEYYRDAVAKAVDARMYLASKPLLNVRDGERFGQSVLSQLKTSLDPERNLHKQQVLIKNRQKKPGYVFDVGSVLAALNQWSSCPNSSLLVLQSAPRANVAAKSLCVQLITQIRIHHDNVFYILSQPGSEKYEPSMENILKSLVAQAIGRDSKILPSLHDGFNFDKVIASHSEGEWLELLGRILCKIGMSVIIVESEDLYRLNGGDEAWRLRFLSTFKQLTQYVEAAGATLKTLVLSFGASAQQVVATLGSGPNILQATVHRASPLPPRLKRSAAARSEKQRKSLRALELKL</sequence>
<dbReference type="PANTHER" id="PTHR40619:SF3">
    <property type="entry name" value="FUNGAL STAND N-TERMINAL GOODBYE DOMAIN-CONTAINING PROTEIN"/>
    <property type="match status" value="1"/>
</dbReference>
<reference evidence="4 5" key="1">
    <citation type="submission" date="2016-10" db="EMBL/GenBank/DDBJ databases">
        <title>Proteomics and genomics reveal pathogen-plant mechanisms compatible with a hemibiotrophic lifestyle of Diplodia corticola.</title>
        <authorList>
            <person name="Fernandes I."/>
            <person name="De Jonge R."/>
            <person name="Van De Peer Y."/>
            <person name="Devreese B."/>
            <person name="Alves A."/>
            <person name="Esteves A.C."/>
        </authorList>
    </citation>
    <scope>NUCLEOTIDE SEQUENCE [LARGE SCALE GENOMIC DNA]</scope>
    <source>
        <strain evidence="4 5">CBS 112549</strain>
    </source>
</reference>
<evidence type="ECO:0000256" key="2">
    <source>
        <dbReference type="SAM" id="MobiDB-lite"/>
    </source>
</evidence>